<name>A0A644ZEK8_9ZZZZ</name>
<dbReference type="SUPFAM" id="SSF88723">
    <property type="entry name" value="PIN domain-like"/>
    <property type="match status" value="1"/>
</dbReference>
<proteinExistence type="predicted"/>
<sequence>MKKYLLDTNIFIQAHRLYYPFDVVPTLWRKFIELSDRELIYSIDKVKKEICNPSDPDALALWCLNDLDNNFFLDSSSCLDFYAEIAKWVYSNQHYTPFAKSIFLETDLADPWLIAYAKKHDFVLVSEETSEPLRRNKVKIPDVCTHFGVKCITMMQMFRELGETF</sequence>
<dbReference type="EMBL" id="VSSQ01008593">
    <property type="protein sequence ID" value="MPM39296.1"/>
    <property type="molecule type" value="Genomic_DNA"/>
</dbReference>
<dbReference type="InterPro" id="IPR029060">
    <property type="entry name" value="PIN-like_dom_sf"/>
</dbReference>
<evidence type="ECO:0000313" key="1">
    <source>
        <dbReference type="EMBL" id="MPM39296.1"/>
    </source>
</evidence>
<dbReference type="InterPro" id="IPR016541">
    <property type="entry name" value="UCP008505"/>
</dbReference>
<gene>
    <name evidence="1" type="ORF">SDC9_85929</name>
</gene>
<dbReference type="PIRSF" id="PIRSF008505">
    <property type="entry name" value="UCP008505"/>
    <property type="match status" value="1"/>
</dbReference>
<dbReference type="Pfam" id="PF14367">
    <property type="entry name" value="DUF4411"/>
    <property type="match status" value="1"/>
</dbReference>
<organism evidence="1">
    <name type="scientific">bioreactor metagenome</name>
    <dbReference type="NCBI Taxonomy" id="1076179"/>
    <lineage>
        <taxon>unclassified sequences</taxon>
        <taxon>metagenomes</taxon>
        <taxon>ecological metagenomes</taxon>
    </lineage>
</organism>
<evidence type="ECO:0008006" key="2">
    <source>
        <dbReference type="Google" id="ProtNLM"/>
    </source>
</evidence>
<comment type="caution">
    <text evidence="1">The sequence shown here is derived from an EMBL/GenBank/DDBJ whole genome shotgun (WGS) entry which is preliminary data.</text>
</comment>
<protein>
    <recommendedName>
        <fullName evidence="2">PIN domain-containing protein</fullName>
    </recommendedName>
</protein>
<dbReference type="AlphaFoldDB" id="A0A644ZEK8"/>
<accession>A0A644ZEK8</accession>
<reference evidence="1" key="1">
    <citation type="submission" date="2019-08" db="EMBL/GenBank/DDBJ databases">
        <authorList>
            <person name="Kucharzyk K."/>
            <person name="Murdoch R.W."/>
            <person name="Higgins S."/>
            <person name="Loffler F."/>
        </authorList>
    </citation>
    <scope>NUCLEOTIDE SEQUENCE</scope>
</reference>